<dbReference type="InterPro" id="IPR012312">
    <property type="entry name" value="Hemerythrin-like"/>
</dbReference>
<dbReference type="OrthoDB" id="9769774at2"/>
<dbReference type="SUPFAM" id="SSF55785">
    <property type="entry name" value="PYP-like sensor domain (PAS domain)"/>
    <property type="match status" value="1"/>
</dbReference>
<evidence type="ECO:0000313" key="4">
    <source>
        <dbReference type="Proteomes" id="UP000184442"/>
    </source>
</evidence>
<name>A0A1M6DQU5_9FIRM</name>
<evidence type="ECO:0008006" key="5">
    <source>
        <dbReference type="Google" id="ProtNLM"/>
    </source>
</evidence>
<dbReference type="Pfam" id="PF01814">
    <property type="entry name" value="Hemerythrin"/>
    <property type="match status" value="1"/>
</dbReference>
<dbReference type="Pfam" id="PF04282">
    <property type="entry name" value="DUF438"/>
    <property type="match status" value="1"/>
</dbReference>
<dbReference type="PANTHER" id="PTHR39966">
    <property type="entry name" value="BLL2471 PROTEIN-RELATED"/>
    <property type="match status" value="1"/>
</dbReference>
<feature type="domain" description="DUF438" evidence="2">
    <location>
        <begin position="15"/>
        <end position="80"/>
    </location>
</feature>
<dbReference type="InterPro" id="IPR007380">
    <property type="entry name" value="DUF438"/>
</dbReference>
<gene>
    <name evidence="3" type="ORF">SAMN02745176_01241</name>
</gene>
<dbReference type="AlphaFoldDB" id="A0A1M6DQU5"/>
<dbReference type="PANTHER" id="PTHR39966:SF3">
    <property type="entry name" value="DUF438 DOMAIN-CONTAINING PROTEIN"/>
    <property type="match status" value="1"/>
</dbReference>
<dbReference type="Gene3D" id="1.20.120.520">
    <property type="entry name" value="nmb1532 protein domain like"/>
    <property type="match status" value="1"/>
</dbReference>
<evidence type="ECO:0000259" key="1">
    <source>
        <dbReference type="Pfam" id="PF01814"/>
    </source>
</evidence>
<protein>
    <recommendedName>
        <fullName evidence="5">PAC domain-containing protein</fullName>
    </recommendedName>
</protein>
<dbReference type="Proteomes" id="UP000184442">
    <property type="component" value="Unassembled WGS sequence"/>
</dbReference>
<dbReference type="STRING" id="1122184.SAMN02745176_01241"/>
<keyword evidence="4" id="KW-1185">Reference proteome</keyword>
<evidence type="ECO:0000313" key="3">
    <source>
        <dbReference type="EMBL" id="SHI75634.1"/>
    </source>
</evidence>
<evidence type="ECO:0000259" key="2">
    <source>
        <dbReference type="Pfam" id="PF04282"/>
    </source>
</evidence>
<dbReference type="GO" id="GO:0005886">
    <property type="term" value="C:plasma membrane"/>
    <property type="evidence" value="ECO:0007669"/>
    <property type="project" value="TreeGrafter"/>
</dbReference>
<dbReference type="InterPro" id="IPR035965">
    <property type="entry name" value="PAS-like_dom_sf"/>
</dbReference>
<accession>A0A1M6DQU5</accession>
<sequence length="409" mass="47114">MSEIINNREYRKKVLKELIMELHDGKSVEEVRERFAELIKGVSASEISEMEAALIAEGMPVQEVQRLCDVHAAVFKGSIEDIHKEDIQEIERTPGHPLHTFMLENREIEKLLNGKMSEAWEVFKADDSNSNIEKLVEAFNLLWEIDKHYSRKENLIFPYLEKYGITAPPKVMWGVDDEIRAEIKGIKIELEKYKGNKDEIIKRTETLMNKVIEMIFKEENILFPMCKDTLTEDEWLTIAEESGEIGFCLTEPAGVWKPKRVNLEKKEAIKASTEATGYVKLETGILKLEELEAMLNTLPFDITFVDKNDVVKYFSQGRERIFARTRAVIGRSVQNCHPPASVHVVEKIVQDFKAGAKDHEDFWIKMGDVYALIRYFAVRDGEGNYLGTLEVTQNIKPIQEIEGEKRLMS</sequence>
<feature type="domain" description="Hemerythrin-like" evidence="1">
    <location>
        <begin position="96"/>
        <end position="226"/>
    </location>
</feature>
<dbReference type="RefSeq" id="WP_073025371.1">
    <property type="nucleotide sequence ID" value="NZ_FQZS01000007.1"/>
</dbReference>
<proteinExistence type="predicted"/>
<reference evidence="3 4" key="1">
    <citation type="submission" date="2016-11" db="EMBL/GenBank/DDBJ databases">
        <authorList>
            <person name="Jaros S."/>
            <person name="Januszkiewicz K."/>
            <person name="Wedrychowicz H."/>
        </authorList>
    </citation>
    <scope>NUCLEOTIDE SEQUENCE [LARGE SCALE GENOMIC DNA]</scope>
    <source>
        <strain evidence="3 4">DSM 19022</strain>
    </source>
</reference>
<dbReference type="EMBL" id="FQZS01000007">
    <property type="protein sequence ID" value="SHI75634.1"/>
    <property type="molecule type" value="Genomic_DNA"/>
</dbReference>
<organism evidence="3 4">
    <name type="scientific">Lutispora thermophila DSM 19022</name>
    <dbReference type="NCBI Taxonomy" id="1122184"/>
    <lineage>
        <taxon>Bacteria</taxon>
        <taxon>Bacillati</taxon>
        <taxon>Bacillota</taxon>
        <taxon>Clostridia</taxon>
        <taxon>Lutisporales</taxon>
        <taxon>Lutisporaceae</taxon>
        <taxon>Lutispora</taxon>
    </lineage>
</organism>
<dbReference type="Pfam" id="PF13596">
    <property type="entry name" value="PAS_10"/>
    <property type="match status" value="1"/>
</dbReference>